<dbReference type="InterPro" id="IPR037171">
    <property type="entry name" value="NagB/RpiA_transferase-like"/>
</dbReference>
<dbReference type="InterPro" id="IPR004163">
    <property type="entry name" value="CoA_transf_BS"/>
</dbReference>
<comment type="caution">
    <text evidence="3">The sequence shown here is derived from an EMBL/GenBank/DDBJ whole genome shotgun (WGS) entry which is preliminary data.</text>
</comment>
<keyword evidence="4" id="KW-1185">Reference proteome</keyword>
<dbReference type="Pfam" id="PF01144">
    <property type="entry name" value="CoA_trans"/>
    <property type="match status" value="1"/>
</dbReference>
<dbReference type="GO" id="GO:0008410">
    <property type="term" value="F:CoA-transferase activity"/>
    <property type="evidence" value="ECO:0007669"/>
    <property type="project" value="InterPro"/>
</dbReference>
<dbReference type="Gene3D" id="3.40.1080.10">
    <property type="entry name" value="Glutaconate Coenzyme A-transferase"/>
    <property type="match status" value="1"/>
</dbReference>
<evidence type="ECO:0000313" key="4">
    <source>
        <dbReference type="Proteomes" id="UP000578091"/>
    </source>
</evidence>
<protein>
    <submittedName>
        <fullName evidence="3">CoA transferase subunit A</fullName>
    </submittedName>
</protein>
<dbReference type="EMBL" id="JACCKA010000024">
    <property type="protein sequence ID" value="NZA25308.1"/>
    <property type="molecule type" value="Genomic_DNA"/>
</dbReference>
<dbReference type="SUPFAM" id="SSF100950">
    <property type="entry name" value="NagB/RpiA/CoA transferase-like"/>
    <property type="match status" value="1"/>
</dbReference>
<dbReference type="InterPro" id="IPR004165">
    <property type="entry name" value="CoA_trans_fam_I"/>
</dbReference>
<name>A0A853J9E4_9GAMM</name>
<accession>A0A853J9E4</accession>
<dbReference type="NCBIfam" id="TIGR02429">
    <property type="entry name" value="pcaI_scoA_fam"/>
    <property type="match status" value="1"/>
</dbReference>
<dbReference type="SMART" id="SM00882">
    <property type="entry name" value="CoA_trans"/>
    <property type="match status" value="1"/>
</dbReference>
<dbReference type="Proteomes" id="UP000578091">
    <property type="component" value="Unassembled WGS sequence"/>
</dbReference>
<dbReference type="RefSeq" id="WP_180677114.1">
    <property type="nucleotide sequence ID" value="NZ_JACCKA010000024.1"/>
</dbReference>
<dbReference type="AlphaFoldDB" id="A0A853J9E4"/>
<sequence>MAEAVAPSTGDARNKLYPDAATALNGLVADGQTLAVGGFGLCGIPEALIAALRDSGAKDLTVISNNAGVDGFGLGLLLETRQIRKMVSSYVGENKEFERQFLAGELELEFNPQGTLAERLRAGGAGIPAFFTRTGYGTVVAEGKETRQFGEHHYVMETALTADVALVKAWKADRSGNLVFRKTARNFNPACATAGRVCVAEVEEVVETGALDPDHVHLPGIYVDRIVHNPTPEKRIEQRIVRAA</sequence>
<evidence type="ECO:0000256" key="2">
    <source>
        <dbReference type="ARBA" id="ARBA00022679"/>
    </source>
</evidence>
<proteinExistence type="inferred from homology"/>
<reference evidence="3 4" key="1">
    <citation type="submission" date="2020-07" db="EMBL/GenBank/DDBJ databases">
        <title>Luteimonas sp. SJ-92.</title>
        <authorList>
            <person name="Huang X.-X."/>
            <person name="Xu L."/>
            <person name="Sun J.-Q."/>
        </authorList>
    </citation>
    <scope>NUCLEOTIDE SEQUENCE [LARGE SCALE GENOMIC DNA]</scope>
    <source>
        <strain evidence="3 4">SJ-92</strain>
    </source>
</reference>
<dbReference type="PANTHER" id="PTHR13707">
    <property type="entry name" value="KETOACID-COENZYME A TRANSFERASE"/>
    <property type="match status" value="1"/>
</dbReference>
<keyword evidence="2 3" id="KW-0808">Transferase</keyword>
<dbReference type="PROSITE" id="PS01273">
    <property type="entry name" value="COA_TRANSF_1"/>
    <property type="match status" value="1"/>
</dbReference>
<dbReference type="PANTHER" id="PTHR13707:SF60">
    <property type="entry name" value="ACETATE COA-TRANSFERASE SUBUNIT ALPHA"/>
    <property type="match status" value="1"/>
</dbReference>
<comment type="similarity">
    <text evidence="1">Belongs to the 3-oxoacid CoA-transferase subunit A family.</text>
</comment>
<gene>
    <name evidence="3" type="ORF">H0E84_02845</name>
</gene>
<evidence type="ECO:0000313" key="3">
    <source>
        <dbReference type="EMBL" id="NZA25308.1"/>
    </source>
</evidence>
<organism evidence="3 4">
    <name type="scientific">Luteimonas salinisoli</name>
    <dbReference type="NCBI Taxonomy" id="2752307"/>
    <lineage>
        <taxon>Bacteria</taxon>
        <taxon>Pseudomonadati</taxon>
        <taxon>Pseudomonadota</taxon>
        <taxon>Gammaproteobacteria</taxon>
        <taxon>Lysobacterales</taxon>
        <taxon>Lysobacteraceae</taxon>
        <taxon>Luteimonas</taxon>
    </lineage>
</organism>
<evidence type="ECO:0000256" key="1">
    <source>
        <dbReference type="ARBA" id="ARBA00005612"/>
    </source>
</evidence>
<dbReference type="InterPro" id="IPR012792">
    <property type="entry name" value="3-oxoacid_CoA-transf_A"/>
</dbReference>